<dbReference type="Proteomes" id="UP001201020">
    <property type="component" value="Chromosome"/>
</dbReference>
<keyword evidence="2" id="KW-0479">Metal-binding</keyword>
<gene>
    <name evidence="6" type="ORF">K9W45_05085</name>
</gene>
<dbReference type="AlphaFoldDB" id="A0A9Y1BMN8"/>
<evidence type="ECO:0000256" key="1">
    <source>
        <dbReference type="ARBA" id="ARBA00001947"/>
    </source>
</evidence>
<proteinExistence type="predicted"/>
<protein>
    <submittedName>
        <fullName evidence="6">MBL fold metallo-hydrolase</fullName>
    </submittedName>
</protein>
<name>A0A9Y1BMN8_9ARCH</name>
<accession>A0A9Y1BMN8</accession>
<dbReference type="InterPro" id="IPR001279">
    <property type="entry name" value="Metallo-B-lactamas"/>
</dbReference>
<evidence type="ECO:0000256" key="3">
    <source>
        <dbReference type="ARBA" id="ARBA00022801"/>
    </source>
</evidence>
<dbReference type="Gene3D" id="3.60.15.10">
    <property type="entry name" value="Ribonuclease Z/Hydroxyacylglutathione hydrolase-like"/>
    <property type="match status" value="1"/>
</dbReference>
<dbReference type="InterPro" id="IPR051453">
    <property type="entry name" value="MBL_Glyoxalase_II"/>
</dbReference>
<dbReference type="Pfam" id="PF00753">
    <property type="entry name" value="Lactamase_B"/>
    <property type="match status" value="1"/>
</dbReference>
<feature type="domain" description="Metallo-beta-lactamase" evidence="5">
    <location>
        <begin position="13"/>
        <end position="192"/>
    </location>
</feature>
<dbReference type="PANTHER" id="PTHR46233:SF3">
    <property type="entry name" value="HYDROXYACYLGLUTATHIONE HYDROLASE GLOC"/>
    <property type="match status" value="1"/>
</dbReference>
<organism evidence="6">
    <name type="scientific">Candidatus Heimdallarchaeum aukensis</name>
    <dbReference type="NCBI Taxonomy" id="2876573"/>
    <lineage>
        <taxon>Archaea</taxon>
        <taxon>Promethearchaeati</taxon>
        <taxon>Candidatus Heimdallarchaeota</taxon>
        <taxon>Candidatus Heimdallarchaeia (ex Rinke et al. 2021) (nom. nud.)</taxon>
        <taxon>Candidatus Heimdallarchaeales</taxon>
        <taxon>Candidatus Heimdallarchaeaceae</taxon>
        <taxon>Candidatus Heimdallarchaeum</taxon>
    </lineage>
</organism>
<evidence type="ECO:0000259" key="5">
    <source>
        <dbReference type="SMART" id="SM00849"/>
    </source>
</evidence>
<dbReference type="GO" id="GO:0046872">
    <property type="term" value="F:metal ion binding"/>
    <property type="evidence" value="ECO:0007669"/>
    <property type="project" value="UniProtKB-KW"/>
</dbReference>
<dbReference type="SUPFAM" id="SSF56281">
    <property type="entry name" value="Metallo-hydrolase/oxidoreductase"/>
    <property type="match status" value="1"/>
</dbReference>
<dbReference type="InterPro" id="IPR036866">
    <property type="entry name" value="RibonucZ/Hydroxyglut_hydro"/>
</dbReference>
<dbReference type="GO" id="GO:0016787">
    <property type="term" value="F:hydrolase activity"/>
    <property type="evidence" value="ECO:0007669"/>
    <property type="project" value="UniProtKB-KW"/>
</dbReference>
<keyword evidence="3" id="KW-0378">Hydrolase</keyword>
<evidence type="ECO:0000256" key="2">
    <source>
        <dbReference type="ARBA" id="ARBA00022723"/>
    </source>
</evidence>
<dbReference type="EMBL" id="CP084166">
    <property type="protein sequence ID" value="UJG41838.1"/>
    <property type="molecule type" value="Genomic_DNA"/>
</dbReference>
<sequence length="207" mass="23641">MVKVLREVAGPLQTNSFLIYDTKSKEAMLLDVADDVHSLINVIEKMELEVKYIFFTHGHFDHVMGIENIRKEFPKAKVGIHKEELETISHSGPFARMFEFNTNSFPKPDIFLEDEEKYSLGEEEFQLILSPGHTKASICFYFPESQILFSGDVIFREGIGRTDLYGGNYEKLVQSIQKLYALPKDTLVYPGHGEKDTLGNIAKRGFI</sequence>
<comment type="cofactor">
    <cofactor evidence="1">
        <name>Zn(2+)</name>
        <dbReference type="ChEBI" id="CHEBI:29105"/>
    </cofactor>
</comment>
<keyword evidence="4" id="KW-0862">Zinc</keyword>
<evidence type="ECO:0000256" key="4">
    <source>
        <dbReference type="ARBA" id="ARBA00022833"/>
    </source>
</evidence>
<dbReference type="SMART" id="SM00849">
    <property type="entry name" value="Lactamase_B"/>
    <property type="match status" value="1"/>
</dbReference>
<evidence type="ECO:0000313" key="6">
    <source>
        <dbReference type="EMBL" id="UJG41838.1"/>
    </source>
</evidence>
<dbReference type="CDD" id="cd06262">
    <property type="entry name" value="metallo-hydrolase-like_MBL-fold"/>
    <property type="match status" value="1"/>
</dbReference>
<reference evidence="6" key="1">
    <citation type="journal article" date="2022" name="Nat. Microbiol.">
        <title>Unique mobile elements and scalable gene flow at the prokaryote-eukaryote boundary revealed by circularized Asgard archaea genomes.</title>
        <authorList>
            <person name="Wu F."/>
            <person name="Speth D.R."/>
            <person name="Philosof A."/>
            <person name="Cremiere A."/>
            <person name="Narayanan A."/>
            <person name="Barco R.A."/>
            <person name="Connon S.A."/>
            <person name="Amend J.P."/>
            <person name="Antoshechkin I.A."/>
            <person name="Orphan V.J."/>
        </authorList>
    </citation>
    <scope>NUCLEOTIDE SEQUENCE</scope>
    <source>
        <strain evidence="6">PM71</strain>
    </source>
</reference>
<dbReference type="PANTHER" id="PTHR46233">
    <property type="entry name" value="HYDROXYACYLGLUTATHIONE HYDROLASE GLOC"/>
    <property type="match status" value="1"/>
</dbReference>